<dbReference type="GeneID" id="80558553"/>
<name>A0ABM7NT49_9VIRU</name>
<proteinExistence type="predicted"/>
<sequence length="332" mass="38772">MITNLTLNLCGLNLKFFVANCKNIDGILSKINIKKITAQNYDFGIILNSSIYHEDLQSIKCPLYSPIEILNYYILEVNYKSNSNELCKNKFKFIFIDLNKIFNTITTYTDFVAWFIDATNNLDDYTNNFIVINEIYEESDYENFDEINYFSQNFLKILFISVSKNTYILTTDNDYFANITVNNNHSYQNSDKLNLILCGNIGDIVKKPKFLDNYDEISDDFIVNETSNFSGFVEIVKNNLTSYFMYKSLNNKEISFNTISSILRIIESSCIGNVINNSLKQSLLAYKIFIEDYDIINIYKSYKPKNNLHKSIMRDRLIDNIVPKINYFLSNR</sequence>
<dbReference type="EMBL" id="AP024483">
    <property type="protein sequence ID" value="BCS83348.1"/>
    <property type="molecule type" value="Genomic_DNA"/>
</dbReference>
<reference evidence="1 2" key="1">
    <citation type="submission" date="2021-02" db="EMBL/GenBank/DDBJ databases">
        <title>Cotonvirus japonicus, which uses Golgi apparatus of host cells for its virion factory, phylogenetically links tailed tupanvirus and icosahedral mimivirus.</title>
        <authorList>
            <person name="Takahashi H."/>
            <person name="Fukaya S."/>
            <person name="Song C."/>
            <person name="Murata K."/>
            <person name="Takemura M."/>
        </authorList>
    </citation>
    <scope>NUCLEOTIDE SEQUENCE [LARGE SCALE GENOMIC DNA]</scope>
</reference>
<accession>A0ABM7NT49</accession>
<evidence type="ECO:0000313" key="2">
    <source>
        <dbReference type="Proteomes" id="UP001321479"/>
    </source>
</evidence>
<evidence type="ECO:0000313" key="1">
    <source>
        <dbReference type="EMBL" id="BCS83348.1"/>
    </source>
</evidence>
<protein>
    <submittedName>
        <fullName evidence="1">Uncharacterized protein</fullName>
    </submittedName>
</protein>
<keyword evidence="2" id="KW-1185">Reference proteome</keyword>
<dbReference type="Proteomes" id="UP001321479">
    <property type="component" value="Segment"/>
</dbReference>
<organism evidence="1 2">
    <name type="scientific">Cotonvirus japonicus</name>
    <dbReference type="NCBI Taxonomy" id="2811091"/>
    <lineage>
        <taxon>Viruses</taxon>
        <taxon>Varidnaviria</taxon>
        <taxon>Bamfordvirae</taxon>
        <taxon>Nucleocytoviricota</taxon>
        <taxon>Megaviricetes</taxon>
        <taxon>Imitervirales</taxon>
        <taxon>Mimiviridae</taxon>
        <taxon>Megamimivirinae</taxon>
        <taxon>Cotonvirus</taxon>
        <taxon>Cotonvirus japonicum</taxon>
    </lineage>
</organism>
<dbReference type="RefSeq" id="YP_010841956.1">
    <property type="nucleotide sequence ID" value="NC_079139.1"/>
</dbReference>